<organism evidence="2 3">
    <name type="scientific">Dissophora globulifera</name>
    <dbReference type="NCBI Taxonomy" id="979702"/>
    <lineage>
        <taxon>Eukaryota</taxon>
        <taxon>Fungi</taxon>
        <taxon>Fungi incertae sedis</taxon>
        <taxon>Mucoromycota</taxon>
        <taxon>Mortierellomycotina</taxon>
        <taxon>Mortierellomycetes</taxon>
        <taxon>Mortierellales</taxon>
        <taxon>Mortierellaceae</taxon>
        <taxon>Dissophora</taxon>
    </lineage>
</organism>
<protein>
    <recommendedName>
        <fullName evidence="4">Chitin-binding type-4 domain-containing protein</fullName>
    </recommendedName>
</protein>
<dbReference type="PANTHER" id="PTHR36182:SF1">
    <property type="entry name" value="PROTEIN, PUTATIVE (AFU_ORTHOLOGUE AFUA_6G10930)-RELATED"/>
    <property type="match status" value="1"/>
</dbReference>
<reference evidence="2" key="1">
    <citation type="journal article" date="2020" name="Fungal Divers.">
        <title>Resolving the Mortierellaceae phylogeny through synthesis of multi-gene phylogenetics and phylogenomics.</title>
        <authorList>
            <person name="Vandepol N."/>
            <person name="Liber J."/>
            <person name="Desiro A."/>
            <person name="Na H."/>
            <person name="Kennedy M."/>
            <person name="Barry K."/>
            <person name="Grigoriev I.V."/>
            <person name="Miller A.N."/>
            <person name="O'Donnell K."/>
            <person name="Stajich J.E."/>
            <person name="Bonito G."/>
        </authorList>
    </citation>
    <scope>NUCLEOTIDE SEQUENCE</scope>
    <source>
        <strain evidence="2">REB-010B</strain>
    </source>
</reference>
<evidence type="ECO:0008006" key="4">
    <source>
        <dbReference type="Google" id="ProtNLM"/>
    </source>
</evidence>
<sequence>MNYNCRDAPLYDGCGGGVGKTFPCGGYPPDKKVVQSFNAGQIINVQFGNAQYGSPNQPALTATSNQARHAGGLCEFSLSYDQGKTFGVFARYHGSCPDMFYDWPVKLPENLPSCESCILGWSWINAAATQAEYYMSCADIKIVGKSGASTLPDQLAKTPLQKANMPGLPYYHAPGDQFGNMRSNGPSREELDANMNGSTGGPDTVMSRVNSKRKRQIRQRQRIQ</sequence>
<dbReference type="AlphaFoldDB" id="A0A9P6RR87"/>
<evidence type="ECO:0000256" key="1">
    <source>
        <dbReference type="SAM" id="MobiDB-lite"/>
    </source>
</evidence>
<evidence type="ECO:0000313" key="3">
    <source>
        <dbReference type="Proteomes" id="UP000738325"/>
    </source>
</evidence>
<keyword evidence="3" id="KW-1185">Reference proteome</keyword>
<accession>A0A9P6RR87</accession>
<dbReference type="Proteomes" id="UP000738325">
    <property type="component" value="Unassembled WGS sequence"/>
</dbReference>
<dbReference type="OrthoDB" id="2342176at2759"/>
<name>A0A9P6RR87_9FUNG</name>
<dbReference type="PANTHER" id="PTHR36182">
    <property type="entry name" value="PROTEIN, PUTATIVE (AFU_ORTHOLOGUE AFUA_6G10930)-RELATED"/>
    <property type="match status" value="1"/>
</dbReference>
<feature type="compositionally biased region" description="Basic residues" evidence="1">
    <location>
        <begin position="210"/>
        <end position="224"/>
    </location>
</feature>
<comment type="caution">
    <text evidence="2">The sequence shown here is derived from an EMBL/GenBank/DDBJ whole genome shotgun (WGS) entry which is preliminary data.</text>
</comment>
<proteinExistence type="predicted"/>
<feature type="region of interest" description="Disordered" evidence="1">
    <location>
        <begin position="178"/>
        <end position="224"/>
    </location>
</feature>
<gene>
    <name evidence="2" type="ORF">BGZ99_001688</name>
</gene>
<evidence type="ECO:0000313" key="2">
    <source>
        <dbReference type="EMBL" id="KAG0324553.1"/>
    </source>
</evidence>
<dbReference type="EMBL" id="JAAAIP010000144">
    <property type="protein sequence ID" value="KAG0324553.1"/>
    <property type="molecule type" value="Genomic_DNA"/>
</dbReference>
<dbReference type="Gene3D" id="2.70.50.70">
    <property type="match status" value="1"/>
</dbReference>